<dbReference type="PANTHER" id="PTHR40094">
    <property type="entry name" value="ALPHA-2-MACROGLOBULIN HOMOLOG"/>
    <property type="match status" value="1"/>
</dbReference>
<accession>A0A2P8QYQ8</accession>
<reference evidence="5" key="1">
    <citation type="submission" date="2017-10" db="EMBL/GenBank/DDBJ databases">
        <title>Campylobacter species from seals.</title>
        <authorList>
            <person name="Gilbert M.J."/>
            <person name="Zomer A.L."/>
            <person name="Timmerman A.J."/>
            <person name="Duim B."/>
            <person name="Wagenaar J.A."/>
        </authorList>
    </citation>
    <scope>NUCLEOTIDE SEQUENCE [LARGE SCALE GENOMIC DNA]</scope>
    <source>
        <strain evidence="5">17S00004-5</strain>
    </source>
</reference>
<comment type="caution">
    <text evidence="4">The sequence shown here is derived from an EMBL/GenBank/DDBJ whole genome shotgun (WGS) entry which is preliminary data.</text>
</comment>
<organism evidence="4 5">
    <name type="scientific">Campylobacter blaseri</name>
    <dbReference type="NCBI Taxonomy" id="2042961"/>
    <lineage>
        <taxon>Bacteria</taxon>
        <taxon>Pseudomonadati</taxon>
        <taxon>Campylobacterota</taxon>
        <taxon>Epsilonproteobacteria</taxon>
        <taxon>Campylobacterales</taxon>
        <taxon>Campylobacteraceae</taxon>
        <taxon>Campylobacter</taxon>
    </lineage>
</organism>
<keyword evidence="5" id="KW-1185">Reference proteome</keyword>
<dbReference type="Gene3D" id="2.60.40.1930">
    <property type="match status" value="1"/>
</dbReference>
<dbReference type="Pfam" id="PF11974">
    <property type="entry name" value="bMG3"/>
    <property type="match status" value="1"/>
</dbReference>
<dbReference type="SUPFAM" id="SSF48239">
    <property type="entry name" value="Terpenoid cyclases/Protein prenyltransferases"/>
    <property type="match status" value="1"/>
</dbReference>
<evidence type="ECO:0000256" key="1">
    <source>
        <dbReference type="ARBA" id="ARBA00022729"/>
    </source>
</evidence>
<feature type="domain" description="Alpha-2-macroglobulin bait region" evidence="2">
    <location>
        <begin position="862"/>
        <end position="999"/>
    </location>
</feature>
<dbReference type="GO" id="GO:0004866">
    <property type="term" value="F:endopeptidase inhibitor activity"/>
    <property type="evidence" value="ECO:0007669"/>
    <property type="project" value="InterPro"/>
</dbReference>
<evidence type="ECO:0000259" key="2">
    <source>
        <dbReference type="SMART" id="SM01359"/>
    </source>
</evidence>
<keyword evidence="1" id="KW-0732">Signal</keyword>
<dbReference type="SMART" id="SM01359">
    <property type="entry name" value="A2M_N_2"/>
    <property type="match status" value="1"/>
</dbReference>
<dbReference type="InterPro" id="IPR041203">
    <property type="entry name" value="Bact_A2M_MG5"/>
</dbReference>
<dbReference type="Proteomes" id="UP000240535">
    <property type="component" value="Unassembled WGS sequence"/>
</dbReference>
<dbReference type="InterPro" id="IPR051802">
    <property type="entry name" value="YfhM-like"/>
</dbReference>
<dbReference type="OrthoDB" id="9767116at2"/>
<name>A0A2P8QYQ8_9BACT</name>
<dbReference type="SMART" id="SM01360">
    <property type="entry name" value="A2M"/>
    <property type="match status" value="1"/>
</dbReference>
<dbReference type="Pfam" id="PF07703">
    <property type="entry name" value="A2M_BRD"/>
    <property type="match status" value="1"/>
</dbReference>
<dbReference type="Gene3D" id="1.50.10.20">
    <property type="match status" value="1"/>
</dbReference>
<evidence type="ECO:0000259" key="3">
    <source>
        <dbReference type="SMART" id="SM01360"/>
    </source>
</evidence>
<dbReference type="PANTHER" id="PTHR40094:SF1">
    <property type="entry name" value="UBIQUITIN DOMAIN-CONTAINING PROTEIN"/>
    <property type="match status" value="1"/>
</dbReference>
<proteinExistence type="predicted"/>
<dbReference type="EMBL" id="PDHH01000008">
    <property type="protein sequence ID" value="PSM51382.1"/>
    <property type="molecule type" value="Genomic_DNA"/>
</dbReference>
<evidence type="ECO:0000313" key="5">
    <source>
        <dbReference type="Proteomes" id="UP000240535"/>
    </source>
</evidence>
<dbReference type="RefSeq" id="WP_106872604.1">
    <property type="nucleotide sequence ID" value="NZ_CP053841.1"/>
</dbReference>
<evidence type="ECO:0000313" key="4">
    <source>
        <dbReference type="EMBL" id="PSM51382.1"/>
    </source>
</evidence>
<dbReference type="InterPro" id="IPR011625">
    <property type="entry name" value="A2M_N_BRD"/>
</dbReference>
<sequence length="1711" mass="195868">MVRNLLIVIFLTIYASAFNITGVSKDQNGIYVFGIENLDNQNDIGLITHDKIIACDPDVSGAFEYLSADKIAFYPNRPLAKGINYICGNANGRISFNTEPFKVENIRALDDRNFILSLNDKTDLNELRLKLKVYTKENSSKNDIPFKVDTSDNLNFLIKLDSVYDNLFLYLPKSVKSKANVTLQSYFEEDISKNKAFYKDSPNAVNFKDVKVVPFAFDDGVLGFKIKTREYVIADKRFVKISGIKDFSLSPINYFYDKQDPDYYYEFNIKSLEFKPNTEYKIDILPGFGDEYLLNRELKSFSLKTTDIKPFAKFSDDKPYIPKTTDIAFKSANLNSVKVVVDRVSDQNLRYFLNYKEKIEKLTKSVISKNFELSNNFNEISEHRINLDFSGFEDGIYNISLYYKDEKDDMKKILKQVYLSDISALTIVGDSGIFVFTSRVSTAKALPNTNIVIYNENNEILARGRSDEKGVHKFENSKILDKNPRSIFIKNGNEENFLILDNPINDNALIMDSVNYKALTYFATDIIRPNENIEGIIVLKDYDFNPVKNLPVKIKIIDPQGKTIKNLSKNTDDFGVISIDEMMGDLTGRYTLNVEFANKLVDSKKFSVESFIPQRVKSEILTKKEEFIGDENIDIALVSNYLFGAPASNLSGSLTANFSAKELKLDDYRDFSFINSILDSKSVLDNRYFNLKLNKDGKKDFIVKYSKNIPVSNAINLNLNFSVLDSSKTISEYKNLTIYPYKTLTGIKGDRDFIDSKESVKFELLSLDSFSKKRLSPNLNISIYQISWNYVLSDNNYEEQKEINLVDSFGVKEDNFTYKFENGGNYVVVANDYLNGSSASFEVYVSGWGGYGAKSTKDMKKAKITFNKDVFSPDDEIKVNIISSIKDGTAIISLVDEKVLDYQIVEFKDNKALASFKLPKDFKKGHINATIIRDTKPLATPLRTYANKSIKVNKSAHKAELKLKVPSRSKNNEPINIKVKTDPNSKIAIFIVDEGVLQIVNQKELDAFKYFDITMPINVYNYDIYDLLSTYISNAKALSFGGDAMLEMARKRDLNPVKAKDLKTFKIVKYLMTDEKGEASFSFKSPVNFNSKVRVTAISLNEEKINSKNRYTEVKDDVVIKPSVMTYLTKGDELDLPITIINTTNEKKDLKFDINSSPNLNITFKEQNITLKPLESVQIKGKISALNLGNAKFTINLTEDESSKFNHITNLNVISPYPNSRYLKNGFIETYQDFNISDDSYKTLYINTSSSPKGVFSNLAKEIIKYPYGCTEQISTKILAMANLDIDDKSKQREIEDNIKSGITTLISRLKDNGSFGYWSKFSDTNILASIYTSDVLLKVDKDRNLLGKSQKELIFSYLKMPHQDPFHTIYSAYILNEYKKLSISQINYLFDNQIYKHNLVTLYMMAAILKDNGLDIELSSVISEIDNYNFNDIKFDNYNVNFDSNIRNIAFALYIHSKHFKPNEISENMAKFLSSELNNLNSTQKKAFVLRAFNNYFNKSTESIKYTISLNGESKNYDSFADVVLNMNDSNSFKISTDTPLYYSLLSFGNEKLPIKHTLPVVNDDFYKQNEQIHIYRDFVDIDGNRLSLNELKLNQTIFSKATLLSNRIYVPNVLVDEQISSCFEVVNERIFGIQRKKSTKDSISFEYKDIKDYKVINFLEPIKYKQVFYTPLKVIMSGKCKLPAIKVELMQNEDLWDYDLELEEFEVKD</sequence>
<dbReference type="InterPro" id="IPR008930">
    <property type="entry name" value="Terpenoid_cyclase/PrenylTrfase"/>
</dbReference>
<dbReference type="InterPro" id="IPR001599">
    <property type="entry name" value="Macroglobln_a2"/>
</dbReference>
<evidence type="ECO:0008006" key="6">
    <source>
        <dbReference type="Google" id="ProtNLM"/>
    </source>
</evidence>
<protein>
    <recommendedName>
        <fullName evidence="6">Alpha-2-macroglobulin domain-containing protein</fullName>
    </recommendedName>
</protein>
<dbReference type="InterPro" id="IPR041246">
    <property type="entry name" value="Bact_MG10"/>
</dbReference>
<dbReference type="InterPro" id="IPR021868">
    <property type="entry name" value="Alpha_2_Macroglob_MG3"/>
</dbReference>
<dbReference type="Pfam" id="PF17973">
    <property type="entry name" value="bMG10"/>
    <property type="match status" value="1"/>
</dbReference>
<dbReference type="Pfam" id="PF17972">
    <property type="entry name" value="bMG5"/>
    <property type="match status" value="1"/>
</dbReference>
<gene>
    <name evidence="4" type="ORF">CQ405_08310</name>
</gene>
<feature type="domain" description="Alpha-2-macroglobulin" evidence="3">
    <location>
        <begin position="1064"/>
        <end position="1154"/>
    </location>
</feature>